<dbReference type="Gene3D" id="3.40.50.1580">
    <property type="entry name" value="Nucleoside phosphorylase domain"/>
    <property type="match status" value="1"/>
</dbReference>
<dbReference type="PANTHER" id="PTHR46082">
    <property type="entry name" value="ATP/GTP-BINDING PROTEIN-RELATED"/>
    <property type="match status" value="1"/>
</dbReference>
<evidence type="ECO:0000313" key="3">
    <source>
        <dbReference type="Proteomes" id="UP001610446"/>
    </source>
</evidence>
<dbReference type="Pfam" id="PF01048">
    <property type="entry name" value="PNP_UDP_1"/>
    <property type="match status" value="1"/>
</dbReference>
<dbReference type="InterPro" id="IPR000845">
    <property type="entry name" value="Nucleoside_phosphorylase_d"/>
</dbReference>
<evidence type="ECO:0000313" key="2">
    <source>
        <dbReference type="EMBL" id="KAL2840292.1"/>
    </source>
</evidence>
<feature type="domain" description="Nucleoside phosphorylase" evidence="1">
    <location>
        <begin position="563"/>
        <end position="836"/>
    </location>
</feature>
<sequence length="894" mass="99093">MIESIQNKDTARIGDYDLVFSIDLSTRVVATPDMLANGKCWYNLFRNPVVAEGYPIPRRPPGPDHYGLEIPLNIMAGLVQASRMNSFRESLVIKGFSAMLVPTRQAGDLLIWHLVYNRNGGRVSLLDYDALLVGVGGIFQSKTARHIVGWCAHATSHVGMATADYTVDRSWLSRPQETDECGRASIHAGLMVVGRDSFLIGHKDTPSHISRQNGYILRLRWLAKKFVVLWDEDDKRGWLVNGTSALLHILRASLKHDSEGDFQDVFLFKPSQLSEPAQKDQASFAIKVLLDPTNRNLKLYPRDKDSYFILEDRAESIYNMLEQIFDHQAGQHIEASSRPRSQLEGWDFKDLATDQDPCHIRVATLKTYGKGWVKLTRDINAITLFGRGFGELIQPTTAGICHSCSGHWAELPKDKYYLAAGIPDIKRIMDLYGSQRAPHRRLTEDLIWHNPASLFVSCKCHLNDTAAHHDPVQILLPSMWSAPFTPISPGDIGNTGAVVFGHNSLFKYAWGDFGHPKEGDAELLSGECDTQFSDSGIGPSLNSADKSVTGSTALDEPAVADYTIGIVCALHKELLAVRALFDERHDKEIIIPSRDTNHYALGRIGQHNVVAASLPSGNYGTNSAADVVSHMVRTFPVEFCLLVGIGGGVPSERNDVRLGDVIVSQAGVIQYDFGKRLPNGEFESRGIVHRPPRYLMTAISSLEADPNHSPKVLQSYINHITSQRPEYRCPGRSNDILFASEYPHCNAREETCTNCTGPRIERSRRRRNHPRIHYGLVASGNQVIKDAVARDQLARERGFLCFEMEAAGVMDSVECLVIRGICDYADSHKNDIWQEYASATAAAYAKMLLSVVRPIGSSVLSENMQASPQSAAALSLQTSADRMRLGQARRKVGA</sequence>
<keyword evidence="3" id="KW-1185">Reference proteome</keyword>
<accession>A0ABR4JJT4</accession>
<dbReference type="InterPro" id="IPR053137">
    <property type="entry name" value="NLR-like"/>
</dbReference>
<gene>
    <name evidence="2" type="ORF">BJY01DRAFT_21103</name>
</gene>
<dbReference type="Proteomes" id="UP001610446">
    <property type="component" value="Unassembled WGS sequence"/>
</dbReference>
<evidence type="ECO:0000259" key="1">
    <source>
        <dbReference type="Pfam" id="PF01048"/>
    </source>
</evidence>
<dbReference type="EMBL" id="JBFXLU010000122">
    <property type="protein sequence ID" value="KAL2840292.1"/>
    <property type="molecule type" value="Genomic_DNA"/>
</dbReference>
<organism evidence="2 3">
    <name type="scientific">Aspergillus pseudoustus</name>
    <dbReference type="NCBI Taxonomy" id="1810923"/>
    <lineage>
        <taxon>Eukaryota</taxon>
        <taxon>Fungi</taxon>
        <taxon>Dikarya</taxon>
        <taxon>Ascomycota</taxon>
        <taxon>Pezizomycotina</taxon>
        <taxon>Eurotiomycetes</taxon>
        <taxon>Eurotiomycetidae</taxon>
        <taxon>Eurotiales</taxon>
        <taxon>Aspergillaceae</taxon>
        <taxon>Aspergillus</taxon>
        <taxon>Aspergillus subgen. Nidulantes</taxon>
    </lineage>
</organism>
<dbReference type="PANTHER" id="PTHR46082:SF11">
    <property type="entry name" value="AAA+ ATPASE DOMAIN-CONTAINING PROTEIN-RELATED"/>
    <property type="match status" value="1"/>
</dbReference>
<dbReference type="InterPro" id="IPR035994">
    <property type="entry name" value="Nucleoside_phosphorylase_sf"/>
</dbReference>
<comment type="caution">
    <text evidence="2">The sequence shown here is derived from an EMBL/GenBank/DDBJ whole genome shotgun (WGS) entry which is preliminary data.</text>
</comment>
<name>A0ABR4JJT4_9EURO</name>
<dbReference type="SUPFAM" id="SSF53167">
    <property type="entry name" value="Purine and uridine phosphorylases"/>
    <property type="match status" value="1"/>
</dbReference>
<reference evidence="2 3" key="1">
    <citation type="submission" date="2024-07" db="EMBL/GenBank/DDBJ databases">
        <title>Section-level genome sequencing and comparative genomics of Aspergillus sections Usti and Cavernicolus.</title>
        <authorList>
            <consortium name="Lawrence Berkeley National Laboratory"/>
            <person name="Nybo J.L."/>
            <person name="Vesth T.C."/>
            <person name="Theobald S."/>
            <person name="Frisvad J.C."/>
            <person name="Larsen T.O."/>
            <person name="Kjaerboelling I."/>
            <person name="Rothschild-Mancinelli K."/>
            <person name="Lyhne E.K."/>
            <person name="Kogle M.E."/>
            <person name="Barry K."/>
            <person name="Clum A."/>
            <person name="Na H."/>
            <person name="Ledsgaard L."/>
            <person name="Lin J."/>
            <person name="Lipzen A."/>
            <person name="Kuo A."/>
            <person name="Riley R."/>
            <person name="Mondo S."/>
            <person name="Labutti K."/>
            <person name="Haridas S."/>
            <person name="Pangalinan J."/>
            <person name="Salamov A.A."/>
            <person name="Simmons B.A."/>
            <person name="Magnuson J.K."/>
            <person name="Chen J."/>
            <person name="Drula E."/>
            <person name="Henrissat B."/>
            <person name="Wiebenga A."/>
            <person name="Lubbers R.J."/>
            <person name="Gomes A.C."/>
            <person name="Makela M.R."/>
            <person name="Stajich J."/>
            <person name="Grigoriev I.V."/>
            <person name="Mortensen U.H."/>
            <person name="De Vries R.P."/>
            <person name="Baker S.E."/>
            <person name="Andersen M.R."/>
        </authorList>
    </citation>
    <scope>NUCLEOTIDE SEQUENCE [LARGE SCALE GENOMIC DNA]</scope>
    <source>
        <strain evidence="2 3">CBS 123904</strain>
    </source>
</reference>
<proteinExistence type="predicted"/>
<protein>
    <recommendedName>
        <fullName evidence="1">Nucleoside phosphorylase domain-containing protein</fullName>
    </recommendedName>
</protein>